<dbReference type="SUPFAM" id="SSF47413">
    <property type="entry name" value="lambda repressor-like DNA-binding domains"/>
    <property type="match status" value="1"/>
</dbReference>
<dbReference type="Pfam" id="PF01381">
    <property type="entry name" value="HTH_3"/>
    <property type="match status" value="1"/>
</dbReference>
<evidence type="ECO:0000313" key="4">
    <source>
        <dbReference type="Proteomes" id="UP000195985"/>
    </source>
</evidence>
<dbReference type="SMART" id="SM00530">
    <property type="entry name" value="HTH_XRE"/>
    <property type="match status" value="1"/>
</dbReference>
<proteinExistence type="predicted"/>
<dbReference type="Gene3D" id="1.10.260.40">
    <property type="entry name" value="lambda repressor-like DNA-binding domains"/>
    <property type="match status" value="1"/>
</dbReference>
<dbReference type="EMBL" id="FWEY01000005">
    <property type="protein sequence ID" value="SLM52120.1"/>
    <property type="molecule type" value="Genomic_DNA"/>
</dbReference>
<evidence type="ECO:0000256" key="1">
    <source>
        <dbReference type="ARBA" id="ARBA00023125"/>
    </source>
</evidence>
<dbReference type="AlphaFoldDB" id="A0A1W1IGN7"/>
<reference evidence="4" key="1">
    <citation type="submission" date="2016-04" db="EMBL/GenBank/DDBJ databases">
        <authorList>
            <person name="Strepis N."/>
        </authorList>
    </citation>
    <scope>NUCLEOTIDE SEQUENCE [LARGE SCALE GENOMIC DNA]</scope>
</reference>
<dbReference type="OrthoDB" id="2322940at2"/>
<dbReference type="Proteomes" id="UP000195985">
    <property type="component" value="Unassembled WGS sequence"/>
</dbReference>
<dbReference type="STRING" id="43064.SAMN04488086_10712"/>
<organism evidence="3 4">
    <name type="scientific">Trichococcus pasteurii</name>
    <dbReference type="NCBI Taxonomy" id="43064"/>
    <lineage>
        <taxon>Bacteria</taxon>
        <taxon>Bacillati</taxon>
        <taxon>Bacillota</taxon>
        <taxon>Bacilli</taxon>
        <taxon>Lactobacillales</taxon>
        <taxon>Carnobacteriaceae</taxon>
        <taxon>Trichococcus</taxon>
    </lineage>
</organism>
<gene>
    <name evidence="3" type="ORF">TPAS_1801</name>
</gene>
<dbReference type="GO" id="GO:0003700">
    <property type="term" value="F:DNA-binding transcription factor activity"/>
    <property type="evidence" value="ECO:0007669"/>
    <property type="project" value="TreeGrafter"/>
</dbReference>
<name>A0A1W1IGN7_9LACT</name>
<sequence length="103" mass="11882">MSKNSEVIKRRKSESPEFKQAFEDEQAKLDFADLLFELREQTGLNQTAFAKKVNKSRSTIARIESARMEPSFSMLEDIAQALGKRIEISFVDANQRVEEKLVR</sequence>
<dbReference type="RefSeq" id="WP_068562078.1">
    <property type="nucleotide sequence ID" value="NZ_FONM01000007.1"/>
</dbReference>
<dbReference type="CDD" id="cd00093">
    <property type="entry name" value="HTH_XRE"/>
    <property type="match status" value="1"/>
</dbReference>
<dbReference type="PANTHER" id="PTHR46797">
    <property type="entry name" value="HTH-TYPE TRANSCRIPTIONAL REGULATOR"/>
    <property type="match status" value="1"/>
</dbReference>
<dbReference type="InterPro" id="IPR010982">
    <property type="entry name" value="Lambda_DNA-bd_dom_sf"/>
</dbReference>
<dbReference type="InterPro" id="IPR050807">
    <property type="entry name" value="TransReg_Diox_bact_type"/>
</dbReference>
<accession>A0A1W1IGN7</accession>
<dbReference type="PANTHER" id="PTHR46797:SF1">
    <property type="entry name" value="METHYLPHOSPHONATE SYNTHASE"/>
    <property type="match status" value="1"/>
</dbReference>
<dbReference type="GO" id="GO:0005829">
    <property type="term" value="C:cytosol"/>
    <property type="evidence" value="ECO:0007669"/>
    <property type="project" value="TreeGrafter"/>
</dbReference>
<feature type="domain" description="HTH cro/C1-type" evidence="2">
    <location>
        <begin position="37"/>
        <end position="89"/>
    </location>
</feature>
<keyword evidence="1" id="KW-0238">DNA-binding</keyword>
<keyword evidence="4" id="KW-1185">Reference proteome</keyword>
<evidence type="ECO:0000313" key="3">
    <source>
        <dbReference type="EMBL" id="SLM52120.1"/>
    </source>
</evidence>
<protein>
    <recommendedName>
        <fullName evidence="2">HTH cro/C1-type domain-containing protein</fullName>
    </recommendedName>
</protein>
<evidence type="ECO:0000259" key="2">
    <source>
        <dbReference type="PROSITE" id="PS50943"/>
    </source>
</evidence>
<dbReference type="GO" id="GO:0003677">
    <property type="term" value="F:DNA binding"/>
    <property type="evidence" value="ECO:0007669"/>
    <property type="project" value="UniProtKB-KW"/>
</dbReference>
<dbReference type="InterPro" id="IPR001387">
    <property type="entry name" value="Cro/C1-type_HTH"/>
</dbReference>
<dbReference type="PROSITE" id="PS50943">
    <property type="entry name" value="HTH_CROC1"/>
    <property type="match status" value="1"/>
</dbReference>